<dbReference type="AlphaFoldDB" id="A0A8S1SLA3"/>
<reference evidence="1" key="1">
    <citation type="submission" date="2021-01" db="EMBL/GenBank/DDBJ databases">
        <authorList>
            <consortium name="Genoscope - CEA"/>
            <person name="William W."/>
        </authorList>
    </citation>
    <scope>NUCLEOTIDE SEQUENCE</scope>
</reference>
<evidence type="ECO:0000313" key="1">
    <source>
        <dbReference type="EMBL" id="CAD8141445.1"/>
    </source>
</evidence>
<proteinExistence type="predicted"/>
<sequence>MENDWVYCLINKQKWLNYYQILTRIIDGSILVHHDYEIYEKDGQGELLLCNQNQTRQITYIQY</sequence>
<dbReference type="Proteomes" id="UP000689195">
    <property type="component" value="Unassembled WGS sequence"/>
</dbReference>
<gene>
    <name evidence="1" type="ORF">PPENT_87.1.T0100119</name>
</gene>
<comment type="caution">
    <text evidence="1">The sequence shown here is derived from an EMBL/GenBank/DDBJ whole genome shotgun (WGS) entry which is preliminary data.</text>
</comment>
<keyword evidence="2" id="KW-1185">Reference proteome</keyword>
<name>A0A8S1SLA3_9CILI</name>
<organism evidence="1 2">
    <name type="scientific">Paramecium pentaurelia</name>
    <dbReference type="NCBI Taxonomy" id="43138"/>
    <lineage>
        <taxon>Eukaryota</taxon>
        <taxon>Sar</taxon>
        <taxon>Alveolata</taxon>
        <taxon>Ciliophora</taxon>
        <taxon>Intramacronucleata</taxon>
        <taxon>Oligohymenophorea</taxon>
        <taxon>Peniculida</taxon>
        <taxon>Parameciidae</taxon>
        <taxon>Paramecium</taxon>
    </lineage>
</organism>
<evidence type="ECO:0000313" key="2">
    <source>
        <dbReference type="Proteomes" id="UP000689195"/>
    </source>
</evidence>
<accession>A0A8S1SLA3</accession>
<dbReference type="EMBL" id="CAJJDO010000010">
    <property type="protein sequence ID" value="CAD8141445.1"/>
    <property type="molecule type" value="Genomic_DNA"/>
</dbReference>
<protein>
    <submittedName>
        <fullName evidence="1">Uncharacterized protein</fullName>
    </submittedName>
</protein>